<organism evidence="1 2">
    <name type="scientific">Nematocida parisii (strain ERTm3)</name>
    <name type="common">Nematode killer fungus</name>
    <dbReference type="NCBI Taxonomy" id="935791"/>
    <lineage>
        <taxon>Eukaryota</taxon>
        <taxon>Fungi</taxon>
        <taxon>Fungi incertae sedis</taxon>
        <taxon>Microsporidia</taxon>
        <taxon>Nematocida</taxon>
    </lineage>
</organism>
<proteinExistence type="predicted"/>
<dbReference type="EMBL" id="GL870877">
    <property type="protein sequence ID" value="EIJ88876.1"/>
    <property type="molecule type" value="Genomic_DNA"/>
</dbReference>
<protein>
    <submittedName>
        <fullName evidence="1">Uncharacterized protein</fullName>
    </submittedName>
</protein>
<dbReference type="OMA" id="DWENNIL"/>
<name>I3EI29_NEMP3</name>
<gene>
    <name evidence="1" type="ORF">NEQG_00695</name>
</gene>
<accession>I3EI29</accession>
<keyword evidence="2" id="KW-1185">Reference proteome</keyword>
<dbReference type="AlphaFoldDB" id="I3EI29"/>
<reference evidence="1" key="1">
    <citation type="submission" date="2011-01" db="EMBL/GenBank/DDBJ databases">
        <title>The Genome Sequence of Nematocida parisii strain ERTm3.</title>
        <authorList>
            <consortium name="The Broad Institute Genome Sequencing Platform"/>
            <consortium name="The Broad Institute Genome Sequencing Center for Infectious Disease"/>
            <person name="Cuomo C."/>
            <person name="Troemel E."/>
            <person name="Young S.K."/>
            <person name="Zeng Q."/>
            <person name="Gargeya S."/>
            <person name="Fitzgerald M."/>
            <person name="Haas B."/>
            <person name="Abouelleil A."/>
            <person name="Alvarado L."/>
            <person name="Arachchi H.M."/>
            <person name="Berlin A."/>
            <person name="Chapman S.B."/>
            <person name="Gearin G."/>
            <person name="Goldberg J."/>
            <person name="Griggs A."/>
            <person name="Gujja S."/>
            <person name="Hansen M."/>
            <person name="Heiman D."/>
            <person name="Howarth C."/>
            <person name="Larimer J."/>
            <person name="Lui A."/>
            <person name="MacDonald P.J.P."/>
            <person name="McCowen C."/>
            <person name="Montmayeur A."/>
            <person name="Murphy C."/>
            <person name="Neiman D."/>
            <person name="Pearson M."/>
            <person name="Priest M."/>
            <person name="Roberts A."/>
            <person name="Saif S."/>
            <person name="Shea T."/>
            <person name="Sisk P."/>
            <person name="Stolte C."/>
            <person name="Sykes S."/>
            <person name="Wortman J."/>
            <person name="Nusbaum C."/>
            <person name="Birren B."/>
        </authorList>
    </citation>
    <scope>NUCLEOTIDE SEQUENCE</scope>
    <source>
        <strain evidence="1">ERTm3</strain>
    </source>
</reference>
<dbReference type="VEuPathDB" id="MicrosporidiaDB:NEQG_00695"/>
<dbReference type="Proteomes" id="UP000002872">
    <property type="component" value="Unassembled WGS sequence"/>
</dbReference>
<dbReference type="HOGENOM" id="CLU_013840_0_0_1"/>
<dbReference type="InParanoid" id="I3EI29"/>
<dbReference type="OrthoDB" id="2192140at2759"/>
<evidence type="ECO:0000313" key="1">
    <source>
        <dbReference type="EMBL" id="EIJ88876.1"/>
    </source>
</evidence>
<evidence type="ECO:0000313" key="2">
    <source>
        <dbReference type="Proteomes" id="UP000002872"/>
    </source>
</evidence>
<sequence length="752" mass="88546">MSEIMCKALDGYIKYWKNSKKTDIWNNIQSMPLSILGMKTLFDHMLCRKDITDSIQYNSLYYKGFLKDIVNYIKVYGPIIYMHKDVYVKDYSNIKKETLGDILSNKEVNIYYCCCGIGSQMSTEGKKEEEKEKEIRKNLNAILYMPEVYEDFYNLPQSIVNEFFRLFKKELNKIKGKNCLLVDNEDFSNIDILNLEAIIIYLLGTVQKNKVIAKQAYKKIIANNEGISDYDAVKIYKLVYMNVQLFYKYFWSIYKLDLKKSDRIQDRGACLFESMTTYKEYNKILGSSAVATQKYLKSVQALKEICKIENGHSIQMIYKMCNGKLAVNREYVVLSIKDHYHIQFVDNERHTVEMIHLPVYTYIDKSGITIKCQFHTIKDIVNHLKDVFKIGENNRDDVNKENVHPFKYNRKDCTWSLITENSDLDRTVQIIEEENCNVVFYYIKENIYLEEFCFAQFIYPDHIQDEVKDDNINKPRIPLFLTKFIGTGYTIGPYDKNKIKYETSKIKEYKNLMPTSYIQEYPNESDTNLLVGNDEEKILNFAIKHYYSDFFIQYSTDLYEDLYCYSMSVKQEINEQYDCTVISWNTRMYNSVYEYTTYSFDSDIKDERTYMSAINQPAHASFIDMLQRKNPSTNMAMYGHCFYKNSTDINYKNNPLFCLTMKELLERTNSYSFDPNKTDTEVKDSIHATAINPEKTSTEFNPKDISEMIQGTKLKEIKESKEGLISIRDNNHNGCKYGIHHDIFNALNYPGL</sequence>